<sequence length="66" mass="7667">MISTKSNSHGDQQPQATKMGFLLPLCKFLKPVTTCHENAMKYQMSYIQLLREKDFCDRKLRTDAKT</sequence>
<organism evidence="1 2">
    <name type="scientific">Ceratitis capitata</name>
    <name type="common">Mediterranean fruit fly</name>
    <name type="synonym">Tephritis capitata</name>
    <dbReference type="NCBI Taxonomy" id="7213"/>
    <lineage>
        <taxon>Eukaryota</taxon>
        <taxon>Metazoa</taxon>
        <taxon>Ecdysozoa</taxon>
        <taxon>Arthropoda</taxon>
        <taxon>Hexapoda</taxon>
        <taxon>Insecta</taxon>
        <taxon>Pterygota</taxon>
        <taxon>Neoptera</taxon>
        <taxon>Endopterygota</taxon>
        <taxon>Diptera</taxon>
        <taxon>Brachycera</taxon>
        <taxon>Muscomorpha</taxon>
        <taxon>Tephritoidea</taxon>
        <taxon>Tephritidae</taxon>
        <taxon>Ceratitis</taxon>
        <taxon>Ceratitis</taxon>
    </lineage>
</organism>
<dbReference type="AlphaFoldDB" id="A0A811UDM8"/>
<evidence type="ECO:0000313" key="2">
    <source>
        <dbReference type="Proteomes" id="UP000606786"/>
    </source>
</evidence>
<protein>
    <submittedName>
        <fullName evidence="1">(Mediterranean fruit fly) hypothetical protein</fullName>
    </submittedName>
</protein>
<keyword evidence="2" id="KW-1185">Reference proteome</keyword>
<reference evidence="1" key="1">
    <citation type="submission" date="2020-11" db="EMBL/GenBank/DDBJ databases">
        <authorList>
            <person name="Whitehead M."/>
        </authorList>
    </citation>
    <scope>NUCLEOTIDE SEQUENCE</scope>
    <source>
        <strain evidence="1">EGII</strain>
    </source>
</reference>
<comment type="caution">
    <text evidence="1">The sequence shown here is derived from an EMBL/GenBank/DDBJ whole genome shotgun (WGS) entry which is preliminary data.</text>
</comment>
<proteinExistence type="predicted"/>
<dbReference type="Proteomes" id="UP000606786">
    <property type="component" value="Unassembled WGS sequence"/>
</dbReference>
<accession>A0A811UDM8</accession>
<evidence type="ECO:0000313" key="1">
    <source>
        <dbReference type="EMBL" id="CAD6996027.1"/>
    </source>
</evidence>
<name>A0A811UDM8_CERCA</name>
<gene>
    <name evidence="1" type="ORF">CCAP1982_LOCUS4733</name>
</gene>
<dbReference type="EMBL" id="CAJHJT010000001">
    <property type="protein sequence ID" value="CAD6996027.1"/>
    <property type="molecule type" value="Genomic_DNA"/>
</dbReference>